<evidence type="ECO:0000259" key="2">
    <source>
        <dbReference type="PROSITE" id="PS50041"/>
    </source>
</evidence>
<reference evidence="3" key="1">
    <citation type="submission" date="2021-03" db="EMBL/GenBank/DDBJ databases">
        <authorList>
            <person name="Bekaert M."/>
        </authorList>
    </citation>
    <scope>NUCLEOTIDE SEQUENCE</scope>
</reference>
<feature type="domain" description="C-type lectin" evidence="2">
    <location>
        <begin position="102"/>
        <end position="223"/>
    </location>
</feature>
<dbReference type="PROSITE" id="PS00615">
    <property type="entry name" value="C_TYPE_LECTIN_1"/>
    <property type="match status" value="1"/>
</dbReference>
<evidence type="ECO:0000313" key="3">
    <source>
        <dbReference type="EMBL" id="CAG2185868.1"/>
    </source>
</evidence>
<accession>A0A8S3PPV4</accession>
<name>A0A8S3PPV4_MYTED</name>
<evidence type="ECO:0000256" key="1">
    <source>
        <dbReference type="ARBA" id="ARBA00023157"/>
    </source>
</evidence>
<dbReference type="InterPro" id="IPR050111">
    <property type="entry name" value="C-type_lectin/snaclec_domain"/>
</dbReference>
<dbReference type="SUPFAM" id="SSF56436">
    <property type="entry name" value="C-type lectin-like"/>
    <property type="match status" value="2"/>
</dbReference>
<dbReference type="CDD" id="cd00037">
    <property type="entry name" value="CLECT"/>
    <property type="match status" value="1"/>
</dbReference>
<keyword evidence="4" id="KW-1185">Reference proteome</keyword>
<gene>
    <name evidence="3" type="ORF">MEDL_1446</name>
</gene>
<dbReference type="EMBL" id="CAJPWZ010000101">
    <property type="protein sequence ID" value="CAG2185868.1"/>
    <property type="molecule type" value="Genomic_DNA"/>
</dbReference>
<dbReference type="PANTHER" id="PTHR22803">
    <property type="entry name" value="MANNOSE, PHOSPHOLIPASE, LECTIN RECEPTOR RELATED"/>
    <property type="match status" value="1"/>
</dbReference>
<dbReference type="Pfam" id="PF00059">
    <property type="entry name" value="Lectin_C"/>
    <property type="match status" value="1"/>
</dbReference>
<keyword evidence="1" id="KW-1015">Disulfide bond</keyword>
<dbReference type="SMART" id="SM00034">
    <property type="entry name" value="CLECT"/>
    <property type="match status" value="1"/>
</dbReference>
<dbReference type="Gene3D" id="3.10.100.10">
    <property type="entry name" value="Mannose-Binding Protein A, subunit A"/>
    <property type="match status" value="2"/>
</dbReference>
<dbReference type="PROSITE" id="PS50041">
    <property type="entry name" value="C_TYPE_LECTIN_2"/>
    <property type="match status" value="1"/>
</dbReference>
<dbReference type="OrthoDB" id="6090886at2759"/>
<evidence type="ECO:0000313" key="4">
    <source>
        <dbReference type="Proteomes" id="UP000683360"/>
    </source>
</evidence>
<dbReference type="AlphaFoldDB" id="A0A8S3PPV4"/>
<dbReference type="InterPro" id="IPR016187">
    <property type="entry name" value="CTDL_fold"/>
</dbReference>
<comment type="caution">
    <text evidence="3">The sequence shown here is derived from an EMBL/GenBank/DDBJ whole genome shotgun (WGS) entry which is preliminary data.</text>
</comment>
<dbReference type="InterPro" id="IPR018378">
    <property type="entry name" value="C-type_lectin_CS"/>
</dbReference>
<proteinExistence type="predicted"/>
<organism evidence="3 4">
    <name type="scientific">Mytilus edulis</name>
    <name type="common">Blue mussel</name>
    <dbReference type="NCBI Taxonomy" id="6550"/>
    <lineage>
        <taxon>Eukaryota</taxon>
        <taxon>Metazoa</taxon>
        <taxon>Spiralia</taxon>
        <taxon>Lophotrochozoa</taxon>
        <taxon>Mollusca</taxon>
        <taxon>Bivalvia</taxon>
        <taxon>Autobranchia</taxon>
        <taxon>Pteriomorphia</taxon>
        <taxon>Mytilida</taxon>
        <taxon>Mytiloidea</taxon>
        <taxon>Mytilidae</taxon>
        <taxon>Mytilinae</taxon>
        <taxon>Mytilus</taxon>
    </lineage>
</organism>
<protein>
    <recommendedName>
        <fullName evidence="2">C-type lectin domain-containing protein</fullName>
    </recommendedName>
</protein>
<dbReference type="Proteomes" id="UP000683360">
    <property type="component" value="Unassembled WGS sequence"/>
</dbReference>
<dbReference type="InterPro" id="IPR016186">
    <property type="entry name" value="C-type_lectin-like/link_sf"/>
</dbReference>
<sequence length="242" mass="28446">MKLLFTMEYSGILFLCHILVVFKLFATIHSQCPVGWHHFEKSCYYLSDNKYNWILAEDSCRAHNARLAEIESKEQSDYLIKIFKDFGKQTFGSDCPIGWHHFYRSCYMFSNDAYDWLLAESSCRAHDARLVEIESQEQYRYLVNSLRSIGADVDHWIGGRDDVIEGIWKWAFSDSNFSYIAWGPGEPNNGHYHEHENCVLMADRYQWLWDDRSCSESHYFICERKYPESVTESIPLVPSIIG</sequence>
<dbReference type="InterPro" id="IPR001304">
    <property type="entry name" value="C-type_lectin-like"/>
</dbReference>